<gene>
    <name evidence="1" type="ORF">JMJ77_012550</name>
</gene>
<evidence type="ECO:0000313" key="2">
    <source>
        <dbReference type="Proteomes" id="UP000699042"/>
    </source>
</evidence>
<name>A0A9P7R5J7_9PEZI</name>
<protein>
    <submittedName>
        <fullName evidence="1">Salicylate hydroxylase</fullName>
    </submittedName>
</protein>
<dbReference type="Proteomes" id="UP000699042">
    <property type="component" value="Unassembled WGS sequence"/>
</dbReference>
<feature type="non-terminal residue" evidence="1">
    <location>
        <position position="75"/>
    </location>
</feature>
<dbReference type="AlphaFoldDB" id="A0A9P7R5J7"/>
<evidence type="ECO:0000313" key="1">
    <source>
        <dbReference type="EMBL" id="KAG7049792.1"/>
    </source>
</evidence>
<accession>A0A9P7R5J7</accession>
<keyword evidence="2" id="KW-1185">Reference proteome</keyword>
<organism evidence="1 2">
    <name type="scientific">Colletotrichum scovillei</name>
    <dbReference type="NCBI Taxonomy" id="1209932"/>
    <lineage>
        <taxon>Eukaryota</taxon>
        <taxon>Fungi</taxon>
        <taxon>Dikarya</taxon>
        <taxon>Ascomycota</taxon>
        <taxon>Pezizomycotina</taxon>
        <taxon>Sordariomycetes</taxon>
        <taxon>Hypocreomycetidae</taxon>
        <taxon>Glomerellales</taxon>
        <taxon>Glomerellaceae</taxon>
        <taxon>Colletotrichum</taxon>
        <taxon>Colletotrichum acutatum species complex</taxon>
    </lineage>
</organism>
<dbReference type="EMBL" id="JAESDN010000005">
    <property type="protein sequence ID" value="KAG7049792.1"/>
    <property type="molecule type" value="Genomic_DNA"/>
</dbReference>
<sequence>MDGSLTYRMSRITQQTNHVLIDVRTPGLDILADSEMRKDLLVKLRVRRQQLLDGAVLDTPSLVHVVALLSREEAV</sequence>
<comment type="caution">
    <text evidence="1">The sequence shown here is derived from an EMBL/GenBank/DDBJ whole genome shotgun (WGS) entry which is preliminary data.</text>
</comment>
<reference evidence="1" key="1">
    <citation type="submission" date="2021-05" db="EMBL/GenBank/DDBJ databases">
        <title>Comparative genomics of three Colletotrichum scovillei strains and genetic complementation revealed genes involved fungal growth and virulence on chili pepper.</title>
        <authorList>
            <person name="Hsieh D.-K."/>
            <person name="Chuang S.-C."/>
            <person name="Chen C.-Y."/>
            <person name="Chao Y.-T."/>
            <person name="Lu M.-Y.J."/>
            <person name="Lee M.-H."/>
            <person name="Shih M.-C."/>
        </authorList>
    </citation>
    <scope>NUCLEOTIDE SEQUENCE</scope>
    <source>
        <strain evidence="1">Coll-153</strain>
    </source>
</reference>
<proteinExistence type="predicted"/>